<organism evidence="1 2">
    <name type="scientific">Pedobacter psychrotolerans</name>
    <dbReference type="NCBI Taxonomy" id="1843235"/>
    <lineage>
        <taxon>Bacteria</taxon>
        <taxon>Pseudomonadati</taxon>
        <taxon>Bacteroidota</taxon>
        <taxon>Sphingobacteriia</taxon>
        <taxon>Sphingobacteriales</taxon>
        <taxon>Sphingobacteriaceae</taxon>
        <taxon>Pedobacter</taxon>
    </lineage>
</organism>
<sequence>MLSDNKSVKQINFINICLVKANTLTAKNVKFKCKDKTQNMAMCISEDYAVSAVLKIIIFVLLA</sequence>
<dbReference type="EMBL" id="BMJO01000003">
    <property type="protein sequence ID" value="GGE51241.1"/>
    <property type="molecule type" value="Genomic_DNA"/>
</dbReference>
<comment type="caution">
    <text evidence="1">The sequence shown here is derived from an EMBL/GenBank/DDBJ whole genome shotgun (WGS) entry which is preliminary data.</text>
</comment>
<reference evidence="2" key="1">
    <citation type="journal article" date="2019" name="Int. J. Syst. Evol. Microbiol.">
        <title>The Global Catalogue of Microorganisms (GCM) 10K type strain sequencing project: providing services to taxonomists for standard genome sequencing and annotation.</title>
        <authorList>
            <consortium name="The Broad Institute Genomics Platform"/>
            <consortium name="The Broad Institute Genome Sequencing Center for Infectious Disease"/>
            <person name="Wu L."/>
            <person name="Ma J."/>
        </authorList>
    </citation>
    <scope>NUCLEOTIDE SEQUENCE [LARGE SCALE GENOMIC DNA]</scope>
    <source>
        <strain evidence="2">CGMCC 1.15644</strain>
    </source>
</reference>
<accession>A0ABQ1SS21</accession>
<protein>
    <submittedName>
        <fullName evidence="1">Uncharacterized protein</fullName>
    </submittedName>
</protein>
<evidence type="ECO:0000313" key="1">
    <source>
        <dbReference type="EMBL" id="GGE51241.1"/>
    </source>
</evidence>
<proteinExistence type="predicted"/>
<keyword evidence="2" id="KW-1185">Reference proteome</keyword>
<dbReference type="Proteomes" id="UP000622648">
    <property type="component" value="Unassembled WGS sequence"/>
</dbReference>
<gene>
    <name evidence="1" type="ORF">GCM10011413_16930</name>
</gene>
<evidence type="ECO:0000313" key="2">
    <source>
        <dbReference type="Proteomes" id="UP000622648"/>
    </source>
</evidence>
<name>A0ABQ1SS21_9SPHI</name>